<evidence type="ECO:0000313" key="4">
    <source>
        <dbReference type="Proteomes" id="UP000256690"/>
    </source>
</evidence>
<dbReference type="InterPro" id="IPR013094">
    <property type="entry name" value="AB_hydrolase_3"/>
</dbReference>
<comment type="caution">
    <text evidence="3">The sequence shown here is derived from an EMBL/GenBank/DDBJ whole genome shotgun (WGS) entry which is preliminary data.</text>
</comment>
<evidence type="ECO:0000259" key="2">
    <source>
        <dbReference type="Pfam" id="PF07859"/>
    </source>
</evidence>
<protein>
    <recommendedName>
        <fullName evidence="2">Alpha/beta hydrolase fold-3 domain-containing protein</fullName>
    </recommendedName>
</protein>
<dbReference type="InterPro" id="IPR050300">
    <property type="entry name" value="GDXG_lipolytic_enzyme"/>
</dbReference>
<dbReference type="STRING" id="1810919.A0A3D8T4H2"/>
<dbReference type="GeneID" id="38111159"/>
<evidence type="ECO:0000313" key="3">
    <source>
        <dbReference type="EMBL" id="RDW93467.1"/>
    </source>
</evidence>
<proteinExistence type="predicted"/>
<dbReference type="SUPFAM" id="SSF53474">
    <property type="entry name" value="alpha/beta-Hydrolases"/>
    <property type="match status" value="1"/>
</dbReference>
<keyword evidence="1" id="KW-0378">Hydrolase</keyword>
<accession>A0A3D8T4H2</accession>
<dbReference type="InterPro" id="IPR029058">
    <property type="entry name" value="AB_hydrolase_fold"/>
</dbReference>
<dbReference type="Gene3D" id="3.40.50.1820">
    <property type="entry name" value="alpha/beta hydrolase"/>
    <property type="match status" value="1"/>
</dbReference>
<dbReference type="OrthoDB" id="2152029at2759"/>
<sequence length="399" mass="43600">MKISSGTMQAEIPMAVKGEIKPPNARLPPVSLRDKGAAVGQLLSVVPTVLFSLFRRRAFRRSALPLREDIKRTLIRSCAGLPLSILMRMIKSDKPEAIFQATRFRNTKAHFGIPVSTAHFSGYWLVKQPSDSRISGRRRVVMLWIHGGAYCVGDEFAGLGSLLRLAELATDRGIDLDIFSLEYTLAPEARFPVQQQQAVSAYRFLLEQQQVDPECIIVGGESAGGHLAIACLQGIARAHLPRPKGSLLLCPWVNMTNTAASFERNKCNDILVKDSLDRCAALALGPDASQDCRNLLNFCVPSTGDLQWANILPPRTWMNVGSHDLFIDDIISFQTIMAAEGLDIVLSITEGKTHGWQAMADNTSSKTYFNLAPGEALPPGCMPGSANMLLGLSWLLGSQ</sequence>
<evidence type="ECO:0000256" key="1">
    <source>
        <dbReference type="ARBA" id="ARBA00022801"/>
    </source>
</evidence>
<dbReference type="PANTHER" id="PTHR48081:SF11">
    <property type="entry name" value="ALPHA_BETA HYDROLASE FOLD-3 DOMAIN-CONTAINING PROTEIN-RELATED"/>
    <property type="match status" value="1"/>
</dbReference>
<keyword evidence="4" id="KW-1185">Reference proteome</keyword>
<reference evidence="3 4" key="1">
    <citation type="journal article" date="2018" name="IMA Fungus">
        <title>IMA Genome-F 9: Draft genome sequence of Annulohypoxylon stygium, Aspergillus mulundensis, Berkeleyomyces basicola (syn. Thielaviopsis basicola), Ceratocystis smalleyi, two Cercospora beticola strains, Coleophoma cylindrospora, Fusarium fracticaudum, Phialophora cf. hyalina, and Morchella septimelata.</title>
        <authorList>
            <person name="Wingfield B.D."/>
            <person name="Bills G.F."/>
            <person name="Dong Y."/>
            <person name="Huang W."/>
            <person name="Nel W.J."/>
            <person name="Swalarsk-Parry B.S."/>
            <person name="Vaghefi N."/>
            <person name="Wilken P.M."/>
            <person name="An Z."/>
            <person name="de Beer Z.W."/>
            <person name="De Vos L."/>
            <person name="Chen L."/>
            <person name="Duong T.A."/>
            <person name="Gao Y."/>
            <person name="Hammerbacher A."/>
            <person name="Kikkert J.R."/>
            <person name="Li Y."/>
            <person name="Li H."/>
            <person name="Li K."/>
            <person name="Li Q."/>
            <person name="Liu X."/>
            <person name="Ma X."/>
            <person name="Naidoo K."/>
            <person name="Pethybridge S.J."/>
            <person name="Sun J."/>
            <person name="Steenkamp E.T."/>
            <person name="van der Nest M.A."/>
            <person name="van Wyk S."/>
            <person name="Wingfield M.J."/>
            <person name="Xiong C."/>
            <person name="Yue Q."/>
            <person name="Zhang X."/>
        </authorList>
    </citation>
    <scope>NUCLEOTIDE SEQUENCE [LARGE SCALE GENOMIC DNA]</scope>
    <source>
        <strain evidence="3 4">DSM 5745</strain>
    </source>
</reference>
<dbReference type="GO" id="GO:0016787">
    <property type="term" value="F:hydrolase activity"/>
    <property type="evidence" value="ECO:0007669"/>
    <property type="project" value="UniProtKB-KW"/>
</dbReference>
<dbReference type="Proteomes" id="UP000256690">
    <property type="component" value="Unassembled WGS sequence"/>
</dbReference>
<dbReference type="Pfam" id="PF07859">
    <property type="entry name" value="Abhydrolase_3"/>
    <property type="match status" value="1"/>
</dbReference>
<feature type="domain" description="Alpha/beta hydrolase fold-3" evidence="2">
    <location>
        <begin position="142"/>
        <end position="357"/>
    </location>
</feature>
<dbReference type="PANTHER" id="PTHR48081">
    <property type="entry name" value="AB HYDROLASE SUPERFAMILY PROTEIN C4A8.06C"/>
    <property type="match status" value="1"/>
</dbReference>
<gene>
    <name evidence="3" type="ORF">DSM5745_00789</name>
</gene>
<dbReference type="RefSeq" id="XP_026608650.1">
    <property type="nucleotide sequence ID" value="XM_026742805.1"/>
</dbReference>
<dbReference type="EMBL" id="PVWQ01000001">
    <property type="protein sequence ID" value="RDW93467.1"/>
    <property type="molecule type" value="Genomic_DNA"/>
</dbReference>
<dbReference type="AlphaFoldDB" id="A0A3D8T4H2"/>
<organism evidence="3 4">
    <name type="scientific">Aspergillus mulundensis</name>
    <dbReference type="NCBI Taxonomy" id="1810919"/>
    <lineage>
        <taxon>Eukaryota</taxon>
        <taxon>Fungi</taxon>
        <taxon>Dikarya</taxon>
        <taxon>Ascomycota</taxon>
        <taxon>Pezizomycotina</taxon>
        <taxon>Eurotiomycetes</taxon>
        <taxon>Eurotiomycetidae</taxon>
        <taxon>Eurotiales</taxon>
        <taxon>Aspergillaceae</taxon>
        <taxon>Aspergillus</taxon>
        <taxon>Aspergillus subgen. Nidulantes</taxon>
    </lineage>
</organism>
<name>A0A3D8T4H2_9EURO</name>